<organism evidence="1 2">
    <name type="scientific">Paenimyroides ceti</name>
    <dbReference type="NCBI Taxonomy" id="395087"/>
    <lineage>
        <taxon>Bacteria</taxon>
        <taxon>Pseudomonadati</taxon>
        <taxon>Bacteroidota</taxon>
        <taxon>Flavobacteriia</taxon>
        <taxon>Flavobacteriales</taxon>
        <taxon>Flavobacteriaceae</taxon>
        <taxon>Paenimyroides</taxon>
    </lineage>
</organism>
<dbReference type="EMBL" id="JAUFQU010000001">
    <property type="protein sequence ID" value="MDN3707649.1"/>
    <property type="molecule type" value="Genomic_DNA"/>
</dbReference>
<accession>A0ABT8CX97</accession>
<dbReference type="RefSeq" id="WP_290363617.1">
    <property type="nucleotide sequence ID" value="NZ_JAUFQU010000001.1"/>
</dbReference>
<gene>
    <name evidence="1" type="ORF">QW060_11000</name>
</gene>
<dbReference type="Proteomes" id="UP001242368">
    <property type="component" value="Unassembled WGS sequence"/>
</dbReference>
<comment type="caution">
    <text evidence="1">The sequence shown here is derived from an EMBL/GenBank/DDBJ whole genome shotgun (WGS) entry which is preliminary data.</text>
</comment>
<reference evidence="2" key="1">
    <citation type="journal article" date="2019" name="Int. J. Syst. Evol. Microbiol.">
        <title>The Global Catalogue of Microorganisms (GCM) 10K type strain sequencing project: providing services to taxonomists for standard genome sequencing and annotation.</title>
        <authorList>
            <consortium name="The Broad Institute Genomics Platform"/>
            <consortium name="The Broad Institute Genome Sequencing Center for Infectious Disease"/>
            <person name="Wu L."/>
            <person name="Ma J."/>
        </authorList>
    </citation>
    <scope>NUCLEOTIDE SEQUENCE [LARGE SCALE GENOMIC DNA]</scope>
    <source>
        <strain evidence="2">CECT 7184</strain>
    </source>
</reference>
<evidence type="ECO:0000313" key="1">
    <source>
        <dbReference type="EMBL" id="MDN3707649.1"/>
    </source>
</evidence>
<sequence length="114" mass="13617">MALHYNIKELIAQTMEEEYDLKDQILAYRSELIFRIEKIEKAIKKKNYEKVVKHTDKSTKILFSLGMEEAIDWNNEMKEWALKQGKKSEIIEIFSAFKKSVNRAIKELSRDYKL</sequence>
<protein>
    <submittedName>
        <fullName evidence="1">Uncharacterized protein</fullName>
    </submittedName>
</protein>
<name>A0ABT8CX97_9FLAO</name>
<evidence type="ECO:0000313" key="2">
    <source>
        <dbReference type="Proteomes" id="UP001242368"/>
    </source>
</evidence>
<proteinExistence type="predicted"/>
<keyword evidence="2" id="KW-1185">Reference proteome</keyword>